<feature type="region of interest" description="Disordered" evidence="1">
    <location>
        <begin position="3082"/>
        <end position="3117"/>
    </location>
</feature>
<feature type="compositionally biased region" description="Basic and acidic residues" evidence="1">
    <location>
        <begin position="2615"/>
        <end position="2625"/>
    </location>
</feature>
<feature type="compositionally biased region" description="Polar residues" evidence="1">
    <location>
        <begin position="2303"/>
        <end position="2312"/>
    </location>
</feature>
<accession>A0A1E3SHW2</accession>
<feature type="region of interest" description="Disordered" evidence="1">
    <location>
        <begin position="3360"/>
        <end position="3392"/>
    </location>
</feature>
<feature type="region of interest" description="Disordered" evidence="1">
    <location>
        <begin position="629"/>
        <end position="834"/>
    </location>
</feature>
<feature type="region of interest" description="Disordered" evidence="1">
    <location>
        <begin position="3547"/>
        <end position="3574"/>
    </location>
</feature>
<feature type="compositionally biased region" description="Low complexity" evidence="1">
    <location>
        <begin position="2463"/>
        <end position="2472"/>
    </location>
</feature>
<feature type="compositionally biased region" description="Basic and acidic residues" evidence="1">
    <location>
        <begin position="734"/>
        <end position="743"/>
    </location>
</feature>
<reference evidence="4" key="1">
    <citation type="submission" date="2016-09" db="EMBL/GenBank/DDBJ databases">
        <authorList>
            <person name="Greninger A.L."/>
            <person name="Jerome K.R."/>
            <person name="Mcnair B."/>
            <person name="Wallis C."/>
            <person name="Fang F."/>
        </authorList>
    </citation>
    <scope>NUCLEOTIDE SEQUENCE [LARGE SCALE GENOMIC DNA]</scope>
    <source>
        <strain evidence="4">BC1_M4</strain>
    </source>
</reference>
<feature type="region of interest" description="Disordered" evidence="1">
    <location>
        <begin position="3221"/>
        <end position="3247"/>
    </location>
</feature>
<feature type="region of interest" description="Disordered" evidence="1">
    <location>
        <begin position="390"/>
        <end position="482"/>
    </location>
</feature>
<dbReference type="EMBL" id="MIHC01000055">
    <property type="protein sequence ID" value="ODR01754.1"/>
    <property type="molecule type" value="Genomic_DNA"/>
</dbReference>
<feature type="compositionally biased region" description="Basic and acidic residues" evidence="1">
    <location>
        <begin position="1251"/>
        <end position="1260"/>
    </location>
</feature>
<feature type="region of interest" description="Disordered" evidence="1">
    <location>
        <begin position="2146"/>
        <end position="2532"/>
    </location>
</feature>
<gene>
    <name evidence="3" type="ORF">BHQ21_23185</name>
</gene>
<feature type="compositionally biased region" description="Basic and acidic residues" evidence="1">
    <location>
        <begin position="401"/>
        <end position="410"/>
    </location>
</feature>
<feature type="region of interest" description="Disordered" evidence="1">
    <location>
        <begin position="2594"/>
        <end position="2640"/>
    </location>
</feature>
<dbReference type="SUPFAM" id="SSF140931">
    <property type="entry name" value="Fic-like"/>
    <property type="match status" value="1"/>
</dbReference>
<keyword evidence="4" id="KW-1185">Reference proteome</keyword>
<feature type="compositionally biased region" description="Polar residues" evidence="1">
    <location>
        <begin position="2404"/>
        <end position="2416"/>
    </location>
</feature>
<feature type="region of interest" description="Disordered" evidence="1">
    <location>
        <begin position="2110"/>
        <end position="2134"/>
    </location>
</feature>
<evidence type="ECO:0000313" key="3">
    <source>
        <dbReference type="EMBL" id="ODR01754.1"/>
    </source>
</evidence>
<evidence type="ECO:0000259" key="2">
    <source>
        <dbReference type="PROSITE" id="PS51459"/>
    </source>
</evidence>
<feature type="compositionally biased region" description="Basic and acidic residues" evidence="1">
    <location>
        <begin position="4393"/>
        <end position="4402"/>
    </location>
</feature>
<feature type="domain" description="Fido" evidence="2">
    <location>
        <begin position="1934"/>
        <end position="2087"/>
    </location>
</feature>
<dbReference type="PANTHER" id="PTHR48125:SF10">
    <property type="entry name" value="OS12G0136300 PROTEIN"/>
    <property type="match status" value="1"/>
</dbReference>
<name>A0A1E3SHW2_9MYCO</name>
<feature type="region of interest" description="Disordered" evidence="1">
    <location>
        <begin position="1128"/>
        <end position="1267"/>
    </location>
</feature>
<feature type="region of interest" description="Disordered" evidence="1">
    <location>
        <begin position="3593"/>
        <end position="3616"/>
    </location>
</feature>
<dbReference type="InterPro" id="IPR036597">
    <property type="entry name" value="Fido-like_dom_sf"/>
</dbReference>
<dbReference type="InterPro" id="IPR029044">
    <property type="entry name" value="Nucleotide-diphossugar_trans"/>
</dbReference>
<feature type="compositionally biased region" description="Low complexity" evidence="1">
    <location>
        <begin position="712"/>
        <end position="724"/>
    </location>
</feature>
<feature type="region of interest" description="Disordered" evidence="1">
    <location>
        <begin position="1675"/>
        <end position="1778"/>
    </location>
</feature>
<feature type="region of interest" description="Disordered" evidence="1">
    <location>
        <begin position="4376"/>
        <end position="4540"/>
    </location>
</feature>
<evidence type="ECO:0000313" key="4">
    <source>
        <dbReference type="Proteomes" id="UP000094224"/>
    </source>
</evidence>
<feature type="compositionally biased region" description="Low complexity" evidence="1">
    <location>
        <begin position="813"/>
        <end position="823"/>
    </location>
</feature>
<feature type="compositionally biased region" description="Polar residues" evidence="1">
    <location>
        <begin position="2231"/>
        <end position="2247"/>
    </location>
</feature>
<comment type="caution">
    <text evidence="3">The sequence shown here is derived from an EMBL/GenBank/DDBJ whole genome shotgun (WGS) entry which is preliminary data.</text>
</comment>
<feature type="compositionally biased region" description="Basic residues" evidence="1">
    <location>
        <begin position="698"/>
        <end position="708"/>
    </location>
</feature>
<feature type="compositionally biased region" description="Low complexity" evidence="1">
    <location>
        <begin position="2110"/>
        <end position="2119"/>
    </location>
</feature>
<feature type="compositionally biased region" description="Low complexity" evidence="1">
    <location>
        <begin position="1178"/>
        <end position="1187"/>
    </location>
</feature>
<dbReference type="Gene3D" id="1.10.3290.10">
    <property type="entry name" value="Fido-like domain"/>
    <property type="match status" value="1"/>
</dbReference>
<feature type="region of interest" description="Disordered" evidence="1">
    <location>
        <begin position="3448"/>
        <end position="3520"/>
    </location>
</feature>
<organism evidence="3 4">
    <name type="scientific">Mycobacterium sherrisii</name>
    <dbReference type="NCBI Taxonomy" id="243061"/>
    <lineage>
        <taxon>Bacteria</taxon>
        <taxon>Bacillati</taxon>
        <taxon>Actinomycetota</taxon>
        <taxon>Actinomycetes</taxon>
        <taxon>Mycobacteriales</taxon>
        <taxon>Mycobacteriaceae</taxon>
        <taxon>Mycobacterium</taxon>
        <taxon>Mycobacterium simiae complex</taxon>
    </lineage>
</organism>
<feature type="region of interest" description="Disordered" evidence="1">
    <location>
        <begin position="4119"/>
        <end position="4182"/>
    </location>
</feature>
<dbReference type="PROSITE" id="PS51459">
    <property type="entry name" value="FIDO"/>
    <property type="match status" value="1"/>
</dbReference>
<feature type="compositionally biased region" description="Basic and acidic residues" evidence="1">
    <location>
        <begin position="4152"/>
        <end position="4169"/>
    </location>
</feature>
<feature type="compositionally biased region" description="Basic and acidic residues" evidence="1">
    <location>
        <begin position="4527"/>
        <end position="4540"/>
    </location>
</feature>
<proteinExistence type="predicted"/>
<feature type="region of interest" description="Disordered" evidence="1">
    <location>
        <begin position="2788"/>
        <end position="2819"/>
    </location>
</feature>
<feature type="compositionally biased region" description="Gly residues" evidence="1">
    <location>
        <begin position="3088"/>
        <end position="3103"/>
    </location>
</feature>
<dbReference type="InterPro" id="IPR003812">
    <property type="entry name" value="Fido"/>
</dbReference>
<sequence>MRSWAQRNKISLLSPDEVFHVDEPMHLGPEYRLENAKGTAAGYTAASDILRLEVLHRFGGIYTDHDNQVRRVDGMRDLAAAPGFALHSHEGRIPNNSALLAAREHPFIKRYLDKIKTNYELRQDQLHPNVHGSVANNVEAHHDKYVSRPASAIRRRSVIERTGPFNFKDITESLNLNPADVPRIRTDHLQMGSAHTWLSTKPLRFTKEQTQKVLEKAVSGLIWDLHNRQGDLNLAAVEPLIEGLPDPKAGWKAVVDYMRSVPELREQVKTVTYAYLRPKSNLPLIGDRPRIRQLDLPSSVLQSFGLPGQARVTDLPGTWRRAAFAANVPSRDWGPVAGPARPDDADSMVFGRPSESESPWDITEIREDAPPGGGFQQALPLRAVLQGLPDPADWTAVGPRGDTRDGDVHAGLDGSSAASDDRADSVGAQPDYVHDPDDPDAVVAAPARTEADEPTEPVPGPQSGKPVGGEPPLGDGFPHSESTIEDIQGWIGDVNNDGDPRVPPTGDRLLNCAPATMVVFDRLSGTPSFGRAHLAQLTTDDLSGFTGLSWISDTPEGIHQQLTSAGGGAHTVVGIKYAKGQAHSFNVFFDGEKVHALDGQHRTVSAWPPKLDRKDNPVVEWFVGAASSTRVATDAPTAEHTHATGSGPRPLPGQETSSAPTVLHGGSGEVGPSRHSGGASLDEGSDRDDHHQSSAPRAGHRPLQRSRPRPASGQSDSSISSFGGEPVSILGPDHVNELERDRFAPSPSDAGSETAHGDNAVSRLGHDLSEDATLEPGTAGSPGDDDGRSSQSTPPEGGDSKLPPEPASPQGTPAHAAPDVGAVAPPPPLDGHKGLLNQTVVEYNRSVRQWLDQIGGHDWPDVSRGAATPLGDIAPADHWWRLYIDPQHHAAGVERDDPGSLYDEDQSPGFQANMERAFEMFLNDPERLTQRVDSNEYFEMHWQVTRGIPDGDFEIADVDEYPVFHSILGDGPADDLLTEQVDGRPLVTIAPADLGKYKPLPSSFGDEVIVTISSSWDQDVPQIRTEFSEGKVSGMIDAVFGQYYDDIAAADTEHDQLRAIGRVVRTLHVMHPHNDGNGRLNINLLLPRLLLANGFSPVITHSMADLFSGGFSLDQIATALRWSQGRDLTRGLDDLRPPPQSQSRPAGAPPSESAARPSDAAAVPGQPEGADAEPPPAEADGGDAAEPTPVAAPSDDAALQPPDVEPGSRMNVDGEGDTERGPLPVVPDGGREAWDAVLADQSDGAAGPSEAKGKQRESAPESRSAAWDRYVEAHNARGEALSDAHDQGVGPATRLGLDAARRDLATWGDNDPEALLADYRARFDAPPPGEAAHEVPDAPPPGEAAHDVPGDAAADVSGAVVHDASGEAVVGPVVQRDVAPVVGGDLDHEYGPLVGAKRVKPEETDAAGLPRVNPVFYRLSDLPPLALLSHTDARWHYTVDAEGEIRIGSEELGTLLSDEELTEHYVAYHGELPESAEQLEGFRGLINGQGHPTIAVEFDDTGAVVNANPVSRVSGEIGWNAEAGQWEVNDKSGRYMSEKVRIPLPDPQDMQRWVDNVAGRLSAHLGEPVQGRLLKHGDGQANPAPPAHAGPPAPPPERPEGPDAPPPGEAAHDVPDAPPPGEAAHDVPDAPPPGETAHDVPGDAAADVSGDVVHDASGEAMVDSVVQGDVAPVGARAEPEPAAPDDGEAIAPGPSADRPTRLHDLPTQGADGPNDRPAQMDSRRAFDDGQGGFGASATATSEGNSSPAEPEGIGSQDHSVDSDGSTETDYGENFESQFRYDPGDKLSFIETSYQNEGVRTWLGSIAVHDWSDVALDRPVRLSEVVADEDRWRIYLDSADHASALEQHPDNPGSFYDNDESPGFQQDLETAYRLILDDPEVLQGRLDWSEYLRMHTLVTGHARDAAGPDEDYRITGTDRGRGADHHVGTYRVAADLLDERISGHPLVTEGALRDVPLLRRMDVIVTLTRDDDGDLQLTTAFGADRVPAMVDAVFDRYQQDLAAAGSEHEQLRAIARVVRTLHVMHPFAEGNGRLNVYLLLPRLLQSNGFRPVIMPSTAHLFSGGFSLDHIATALRWGQDRDLSHGLDDMGQSAPWRLAGDDFGWFPALPDSDASSDSLSDNAAGREPVAGHDFAGVTLSGLPAEDERVAGEPAQTEQPPAGAAGHDQSRGELSSGGEHAIPPAAPAGMPDRTQPSAHQEGAGLPSPDNAPAVQADDIVPASTPVPQPDTADAQRQGSPIQSHIRSGQSEPERGRAQPVPTVPDPSDDASNPPRPAAESPKDEPSKPDAPQPSRAPGTTEHFQGLESSGSSSTEPDLDSPAGEASSPATLPPASNAAEDRHADPIVAPQPSVEPGGLAGERESLGGPESIGAPGDLPRASLSSVPSPDDGAENATSAGLPVAVSSGGDNAPTQAQRTAAQEAPGNAPANDDPVAPRPTDTETGTPLDSLALRPADQAPSIAPGITPGEFAPETGGTPGPPTRHQLTENESLSQPIPLPTREQREMWGQELDRHAAGAGPPPTAIGKQREGAPNSRLSAWERYIEKQNAHQAASTGSPDGEHSLLTAAELDLARRDLTLWGISDPDVILADYRAHPKSGAADPKAMPATDASTNPPKHAAESVADHKAVAQAGAQPNRDPQLPARIGKNLVLSGTDVVESFHSGDEGLKHVESLIRRLGGDETWDTYREQSTALFSDDSLRPKIAGMLRGGRPNILTVKLQDRRTFTIEFAPDGSSEQSQLHFKERVAKYEFEHTADPTNTVGTLDEGRFQTYAVVQGSLTHPNASETATAMASRTHDTALTNQRADRQISGGQTAEPGVRFDGNVEGAIRHWTSDAPQKIDTHNLGYQTEVVVPARDVVDHDVAKQHAEGRDTLHSLPGHSTRNSAPVHGGPPRVRDTHGLSGSDVVTNFWLLPDDPPPSRRDAAEGSSDSRHGQQQSEEKSPAATDYPRPQAFADFLTSEPMLAAFKKAYGSMADRARAETSDWLTVESLQTNLHLMTNKQPMVHHLAGIPGAWIEVHAFIEPLGTPSKTQVVGDRHGGDAASRRDPMMLTTSQTKETEFHFGTETDTTQVRQDAVSWSAQLPMPGRLRGQGGTDTGEAEGGLDGTFTRGEAHTETTSRQFRVRTTLKNPAPGQGWDGQARLRIEMHTAKGVSSPGVDAPFKGAVHETRARFEVLMEQFETEPTTDYLGKEVWAPPARIWGEGPSSERNSVTKSTWWPFGAKQRSKASMAESGTPAPAIPRGRSREETVPLRGLGSMDRVTNLNLSGFHGMLDSMGRRAHGSDWKGLRQNVIGWYHLNRVRASLPGMTQHSPLAHRGTDAFTADIEKLTFRRVINTLSSPSAELTEGSAVTVERNRQTSLQAAAGGRGDHINDSTVLGEAIGGTNRTRRDGERVRNQHRVAVTTKFDQPMAVFDGWVRIDGTIRGSKATVHESGLFPVEVAIPLSELQGSRQHDSHLPPTFTRNQPTGFIEQPPKPSNTTGKAPLPTAPPASQPTKHPGGEAPKGVTAPPPQAASSPPVRLERSRNISYIVDDTIRDDPEAYELIASPTSGVAQTPWRGENAPERQETSDSTTPLVVPNRRTVDEMPVVAETGEGIAGGAADEVDSTDSPEPPEQVRTTLDWTPPPGAEASELPAHALQRGWHPSDVLLGVDPASGLIEAIRNDLGPALGGRTDDAIAGMANEFGPNVIVARLTHQSGQEWTHDIPVPGGKITVVVRPVRGSDAGDTQNVGIAKKFETDVSSESQSATAQINGDQLRRVIGGRVQIPVPHGSVSAQITHTGSVHPKVPSGSRADEGVGHLSAVDVAVVTGETEHRIPTRLRTVEAHDLVRQPIDFDISYTQDVFGKKLSGIPEEPPPVRLSGVFAYAKHTPIADASTTQTLGDGPNAEHPALDINQAVVKIRPHTGAEPATDHVEPNRNSHTPHEDLVAAHVLDEMAPEGIATFGDDWSAVRAELASHIKAIEIQRHLGDYSRRRTETIHLTSVPGGRVVLGGHIDAITTTDNKATTEFYSGGLQSLSAGVSSIETSNWQGYVQFQGDLLPTGDTVNLSALGRLTGGATREGVDVRTENSSTGILFRKKVPTVTHVGTATIEAHMSRPISEGPNNDGLISHVGTAQVEFTTRQPPPDKQKNAWHVPPDGIIPNGHPHTGVAAADDHIEASAPHPESHSAQRDSGLPPRGLSRDSIIRNITDGAEFRSRTLESIGPLNIPHLADQMNSHLTDTRLASKLGAMTRVEAGKDVEFLRQGTLRITGRAEIQSLDFRTIEHEGGNAYLLNDVSRNVFSQRIKAREGGARLLFGPLLKIPNFQASILGGVGGAGRQRHVDILGQGARMTAHAKFPRSYAVFDGEARVTLTVHHAGESHELPAADLHGQILIPESETRPAPPPLQEGADVAGREAKRPVPLDDTVVSASREHPADWAEPLVKTSDPIGTVGHSDAKTVGPREELHRSPRASLSAPSDTHHPAVHPAAHRVSGDPAIPDPGNTGKTGNVDEPDNPPQALLPAQSVVHRSTGSPAGLPIARNPAGPARDRIKDFERHGDQ</sequence>
<dbReference type="PANTHER" id="PTHR48125">
    <property type="entry name" value="LP07818P1"/>
    <property type="match status" value="1"/>
</dbReference>
<feature type="region of interest" description="Disordered" evidence="1">
    <location>
        <begin position="1573"/>
        <end position="1648"/>
    </location>
</feature>
<protein>
    <recommendedName>
        <fullName evidence="2">Fido domain-containing protein</fullName>
    </recommendedName>
</protein>
<feature type="compositionally biased region" description="Polar residues" evidence="1">
    <location>
        <begin position="2788"/>
        <end position="2801"/>
    </location>
</feature>
<feature type="region of interest" description="Disordered" evidence="1">
    <location>
        <begin position="330"/>
        <end position="376"/>
    </location>
</feature>
<feature type="compositionally biased region" description="Polar residues" evidence="1">
    <location>
        <begin position="1737"/>
        <end position="1747"/>
    </location>
</feature>
<feature type="region of interest" description="Disordered" evidence="1">
    <location>
        <begin position="2866"/>
        <end position="2947"/>
    </location>
</feature>
<dbReference type="Gene3D" id="3.90.550.20">
    <property type="match status" value="1"/>
</dbReference>
<feature type="compositionally biased region" description="Basic and acidic residues" evidence="1">
    <location>
        <begin position="4435"/>
        <end position="4448"/>
    </location>
</feature>
<evidence type="ECO:0000256" key="1">
    <source>
        <dbReference type="SAM" id="MobiDB-lite"/>
    </source>
</evidence>
<feature type="compositionally biased region" description="Basic and acidic residues" evidence="1">
    <location>
        <begin position="2916"/>
        <end position="2940"/>
    </location>
</feature>
<dbReference type="STRING" id="243061.AWC25_19405"/>
<feature type="compositionally biased region" description="Basic and acidic residues" evidence="1">
    <location>
        <begin position="2498"/>
        <end position="2512"/>
    </location>
</feature>
<feature type="compositionally biased region" description="Pro residues" evidence="1">
    <location>
        <begin position="1583"/>
        <end position="1608"/>
    </location>
</feature>
<dbReference type="SUPFAM" id="SSF53448">
    <property type="entry name" value="Nucleotide-diphospho-sugar transferases"/>
    <property type="match status" value="1"/>
</dbReference>
<dbReference type="Proteomes" id="UP000094224">
    <property type="component" value="Unassembled WGS sequence"/>
</dbReference>